<keyword evidence="4" id="KW-0614">Plasmid</keyword>
<dbReference type="InterPro" id="IPR000424">
    <property type="entry name" value="Primosome_PriB/ssb"/>
</dbReference>
<evidence type="ECO:0000256" key="1">
    <source>
        <dbReference type="ARBA" id="ARBA00023125"/>
    </source>
</evidence>
<dbReference type="PIRSF" id="PIRSF002070">
    <property type="entry name" value="SSB"/>
    <property type="match status" value="1"/>
</dbReference>
<evidence type="ECO:0000313" key="4">
    <source>
        <dbReference type="EMBL" id="ALG87920.1"/>
    </source>
</evidence>
<proteinExistence type="predicted"/>
<dbReference type="NCBIfam" id="TIGR00621">
    <property type="entry name" value="ssb"/>
    <property type="match status" value="1"/>
</dbReference>
<accession>A0A0N9NPW1</accession>
<evidence type="ECO:0000256" key="3">
    <source>
        <dbReference type="RuleBase" id="RU000524"/>
    </source>
</evidence>
<organism evidence="4">
    <name type="scientific">Staphylococcus pseudintermedius</name>
    <dbReference type="NCBI Taxonomy" id="283734"/>
    <lineage>
        <taxon>Bacteria</taxon>
        <taxon>Bacillati</taxon>
        <taxon>Bacillota</taxon>
        <taxon>Bacilli</taxon>
        <taxon>Bacillales</taxon>
        <taxon>Staphylococcaceae</taxon>
        <taxon>Staphylococcus</taxon>
        <taxon>Staphylococcus intermedius group</taxon>
    </lineage>
</organism>
<dbReference type="Gene3D" id="2.40.50.140">
    <property type="entry name" value="Nucleic acid-binding proteins"/>
    <property type="match status" value="1"/>
</dbReference>
<dbReference type="RefSeq" id="WP_099994922.1">
    <property type="nucleotide sequence ID" value="NZ_CAJERW010000021.1"/>
</dbReference>
<dbReference type="GO" id="GO:0006260">
    <property type="term" value="P:DNA replication"/>
    <property type="evidence" value="ECO:0007669"/>
    <property type="project" value="InterPro"/>
</dbReference>
<dbReference type="InterPro" id="IPR012340">
    <property type="entry name" value="NA-bd_OB-fold"/>
</dbReference>
<geneLocation type="plasmid" evidence="4">
    <name>pKM01</name>
</geneLocation>
<dbReference type="EMBL" id="KT373969">
    <property type="protein sequence ID" value="ALG87920.1"/>
    <property type="molecule type" value="Genomic_DNA"/>
</dbReference>
<dbReference type="AlphaFoldDB" id="A0A0N9NPW1"/>
<gene>
    <name evidence="4" type="primary">ssb</name>
    <name evidence="4" type="ORF">SP547_pKM00105</name>
</gene>
<dbReference type="SUPFAM" id="SSF50249">
    <property type="entry name" value="Nucleic acid-binding proteins"/>
    <property type="match status" value="1"/>
</dbReference>
<dbReference type="InterPro" id="IPR011344">
    <property type="entry name" value="ssDNA-bd"/>
</dbReference>
<dbReference type="GO" id="GO:0003697">
    <property type="term" value="F:single-stranded DNA binding"/>
    <property type="evidence" value="ECO:0007669"/>
    <property type="project" value="InterPro"/>
</dbReference>
<reference evidence="4" key="1">
    <citation type="submission" date="2015-08" db="EMBL/GenBank/DDBJ databases">
        <title>Complete Plasmid Sequence of Staphylococcus pseudintermedius HK547/11 pKM01.</title>
        <authorList>
            <person name="Calcutt M.J."/>
            <person name="Foecking M.F."/>
            <person name="Hsieh H.-Y."/>
            <person name="Stewart G.C."/>
            <person name="Pintaric S."/>
            <person name="Martinec B.S."/>
            <person name="Matanovic K."/>
        </authorList>
    </citation>
    <scope>NUCLEOTIDE SEQUENCE</scope>
    <source>
        <strain evidence="4">HR547/11</strain>
        <plasmid evidence="4">pKM01</plasmid>
    </source>
</reference>
<dbReference type="PROSITE" id="PS50935">
    <property type="entry name" value="SSB"/>
    <property type="match status" value="1"/>
</dbReference>
<evidence type="ECO:0000256" key="2">
    <source>
        <dbReference type="PIRNR" id="PIRNR002070"/>
    </source>
</evidence>
<keyword evidence="1 2" id="KW-0238">DNA-binding</keyword>
<dbReference type="Pfam" id="PF00436">
    <property type="entry name" value="SSB"/>
    <property type="match status" value="1"/>
</dbReference>
<protein>
    <recommendedName>
        <fullName evidence="2 3">Single-stranded DNA-binding protein</fullName>
    </recommendedName>
</protein>
<sequence length="112" mass="12722">MNSAQVVGNLVEELELKTFKSGDKEVVVANGVIACNERFGEKEITSFIDFTVYNNKAKVIKKYVAKGQQIGLSGKLRAETYEDKQGIKRKKTYLYVDSVDLPQKYKEDENNH</sequence>
<name>A0A0N9NPW1_STAPS</name>
<dbReference type="CDD" id="cd04496">
    <property type="entry name" value="SSB_OBF"/>
    <property type="match status" value="1"/>
</dbReference>